<reference evidence="14" key="1">
    <citation type="submission" date="2016-12" db="EMBL/GenBank/DDBJ databases">
        <title>An insight into the sialome and mialome of the sand fly, Nyssomyia neivai.</title>
        <authorList>
            <person name="Sebastian V."/>
            <person name="Goulart T.M."/>
            <person name="Oliveira W."/>
            <person name="Calvo E."/>
            <person name="Oliveira L.F."/>
            <person name="Pinto M.C."/>
            <person name="Rosselino A.M."/>
            <person name="Ribeiro J.M."/>
        </authorList>
    </citation>
    <scope>NUCLEOTIDE SEQUENCE</scope>
</reference>
<name>A0A1L8D938_9DIPT</name>
<feature type="domain" description="EMC1 first beta-propeller" evidence="13">
    <location>
        <begin position="170"/>
        <end position="370"/>
    </location>
</feature>
<accession>A0A1L8D938</accession>
<dbReference type="InterPro" id="IPR011678">
    <property type="entry name" value="EMC1_C"/>
</dbReference>
<evidence type="ECO:0000256" key="5">
    <source>
        <dbReference type="ARBA" id="ARBA00022692"/>
    </source>
</evidence>
<evidence type="ECO:0000256" key="9">
    <source>
        <dbReference type="ARBA" id="ARBA00023136"/>
    </source>
</evidence>
<evidence type="ECO:0000256" key="3">
    <source>
        <dbReference type="ARBA" id="ARBA00011276"/>
    </source>
</evidence>
<evidence type="ECO:0000256" key="7">
    <source>
        <dbReference type="ARBA" id="ARBA00022824"/>
    </source>
</evidence>
<dbReference type="GO" id="GO:0034975">
    <property type="term" value="P:protein folding in endoplasmic reticulum"/>
    <property type="evidence" value="ECO:0007669"/>
    <property type="project" value="TreeGrafter"/>
</dbReference>
<evidence type="ECO:0000256" key="2">
    <source>
        <dbReference type="ARBA" id="ARBA00007904"/>
    </source>
</evidence>
<dbReference type="Pfam" id="PF25293">
    <property type="entry name" value="Beta-prop_EMC1_N"/>
    <property type="match status" value="2"/>
</dbReference>
<evidence type="ECO:0000256" key="11">
    <source>
        <dbReference type="SAM" id="Phobius"/>
    </source>
</evidence>
<dbReference type="InterPro" id="IPR011047">
    <property type="entry name" value="Quinoprotein_ADH-like_sf"/>
</dbReference>
<comment type="similarity">
    <text evidence="2">Belongs to the EMC1 family.</text>
</comment>
<protein>
    <recommendedName>
        <fullName evidence="4">ER membrane protein complex subunit 1</fullName>
    </recommendedName>
</protein>
<keyword evidence="10" id="KW-0325">Glycoprotein</keyword>
<dbReference type="AlphaFoldDB" id="A0A1L8D938"/>
<keyword evidence="7" id="KW-0256">Endoplasmic reticulum</keyword>
<dbReference type="Gene3D" id="2.130.10.10">
    <property type="entry name" value="YVTN repeat-like/Quinoprotein amine dehydrogenase"/>
    <property type="match status" value="1"/>
</dbReference>
<keyword evidence="5 11" id="KW-0812">Transmembrane</keyword>
<evidence type="ECO:0000256" key="10">
    <source>
        <dbReference type="ARBA" id="ARBA00023180"/>
    </source>
</evidence>
<dbReference type="InterPro" id="IPR015943">
    <property type="entry name" value="WD40/YVTN_repeat-like_dom_sf"/>
</dbReference>
<dbReference type="InterPro" id="IPR058545">
    <property type="entry name" value="Beta-prop_EMC1_1st"/>
</dbReference>
<evidence type="ECO:0000256" key="8">
    <source>
        <dbReference type="ARBA" id="ARBA00022989"/>
    </source>
</evidence>
<evidence type="ECO:0000256" key="1">
    <source>
        <dbReference type="ARBA" id="ARBA00004115"/>
    </source>
</evidence>
<evidence type="ECO:0000256" key="6">
    <source>
        <dbReference type="ARBA" id="ARBA00022729"/>
    </source>
</evidence>
<sequence length="909" mass="101303">MCSLVNLVTVKMSMNIFLVKILFFLPLLVSVCCLYEDQIGKFDWRRSFVGKLQDGFFDNVGNDLLIVTSEENVVAGLSAKTGDILWRQVLEKSPRGDIKHAAFYTDTQSVASQSTVLTVSGHTPTLIRGWNPTEGLLMWEWSLTSNYPELKDDLWFYDNLMVYHVIPFWDSHIEVTQYYASTGQQLRPGSSKISAAWIKKGKCVLATPFFVCAIENQLIGVNLMSDNGQLFSRTLPRATTDVPKTIPGLRSTILLNNELLSLEEKSFGAKLLPNADFFVANIDNRQIFLQSTIEGGQLKISGVDLISGEAKSEIDAAVPIPQSLGRPQIKAVKCKRKSDSHPLACRFLLATEDDSVALLQQGKIKWTREEALANVVDVEMVDLPLSDDEGAIEDEFNSKDGDFFGAIARRLTSQVYQIKNIFLTVLGLGSLSQSSNVDILVRDSFGLHKVIVILTASGKLYGIDNISGKVHWMRYLVELGHFTDSQSMKLLVQRTAKHFPHPAQFAVIGKHKDSTNGVIYQFNPVTGEPIEGGFIRLGYGIQQLMVLNEIESGNFLRAILILDEKNGAHVLPENAKSQANGMFMFTVKTEGDVAGYHIQANKKDISANLVWKLDLSGESQSRVIQVAAKNPMEHVHSQGRVLSDRSVLYKYVNPNLIAIATFGLDQIHKYVINVHLIDVVSGSIVVTLTHRRAKGPLHMVHSENWLVYSYYNDKVRRTEMTTIELYEGKVQTNSTVWSSLNSPPEPMVERQSYIIPANVFAMKETITEKGITNKDVLIGLSTGAIVEMPWAFLDPRRPVTATQNQAREEGVIPYIPELPLPSESIINYNQSIARIRGIYTAPSGLESTCLVIAHGLDMFVTRVAPSKTFDLLKEDFDYFLISIVLLGLTVASYIVKHLASRKAVKQAWK</sequence>
<organism evidence="14">
    <name type="scientific">Nyssomyia neivai</name>
    <dbReference type="NCBI Taxonomy" id="330878"/>
    <lineage>
        <taxon>Eukaryota</taxon>
        <taxon>Metazoa</taxon>
        <taxon>Ecdysozoa</taxon>
        <taxon>Arthropoda</taxon>
        <taxon>Hexapoda</taxon>
        <taxon>Insecta</taxon>
        <taxon>Pterygota</taxon>
        <taxon>Neoptera</taxon>
        <taxon>Endopterygota</taxon>
        <taxon>Diptera</taxon>
        <taxon>Nematocera</taxon>
        <taxon>Psychodoidea</taxon>
        <taxon>Psychodidae</taxon>
        <taxon>Nyssomyia</taxon>
    </lineage>
</organism>
<comment type="subunit">
    <text evidence="3">Component of the ER membrane protein complex (EMC).</text>
</comment>
<dbReference type="Pfam" id="PF07774">
    <property type="entry name" value="EMC1_C"/>
    <property type="match status" value="1"/>
</dbReference>
<evidence type="ECO:0000259" key="12">
    <source>
        <dbReference type="Pfam" id="PF07774"/>
    </source>
</evidence>
<evidence type="ECO:0000256" key="4">
    <source>
        <dbReference type="ARBA" id="ARBA00020824"/>
    </source>
</evidence>
<comment type="subcellular location">
    <subcellularLocation>
        <location evidence="1">Endoplasmic reticulum membrane</location>
        <topology evidence="1">Single-pass type I membrane protein</topology>
    </subcellularLocation>
</comment>
<feature type="domain" description="ER membrane protein complex subunit 1 C-terminal" evidence="12">
    <location>
        <begin position="702"/>
        <end position="908"/>
    </location>
</feature>
<dbReference type="PANTHER" id="PTHR21573">
    <property type="entry name" value="ER MEMBRANE PROTEIN COMPLEX SUBUNIT 1"/>
    <property type="match status" value="1"/>
</dbReference>
<dbReference type="GO" id="GO:0072546">
    <property type="term" value="C:EMC complex"/>
    <property type="evidence" value="ECO:0007669"/>
    <property type="project" value="InterPro"/>
</dbReference>
<dbReference type="SUPFAM" id="SSF50998">
    <property type="entry name" value="Quinoprotein alcohol dehydrogenase-like"/>
    <property type="match status" value="1"/>
</dbReference>
<keyword evidence="6" id="KW-0732">Signal</keyword>
<feature type="transmembrane region" description="Helical" evidence="11">
    <location>
        <begin position="876"/>
        <end position="895"/>
    </location>
</feature>
<evidence type="ECO:0000313" key="14">
    <source>
        <dbReference type="EMBL" id="JAV02973.1"/>
    </source>
</evidence>
<dbReference type="EMBL" id="GFDF01011111">
    <property type="protein sequence ID" value="JAV02973.1"/>
    <property type="molecule type" value="Transcribed_RNA"/>
</dbReference>
<proteinExistence type="inferred from homology"/>
<dbReference type="PANTHER" id="PTHR21573:SF0">
    <property type="entry name" value="ER MEMBRANE PROTEIN COMPLEX SUBUNIT 1"/>
    <property type="match status" value="1"/>
</dbReference>
<dbReference type="InterPro" id="IPR026895">
    <property type="entry name" value="EMC1"/>
</dbReference>
<keyword evidence="8 11" id="KW-1133">Transmembrane helix</keyword>
<evidence type="ECO:0000259" key="13">
    <source>
        <dbReference type="Pfam" id="PF25293"/>
    </source>
</evidence>
<keyword evidence="9 11" id="KW-0472">Membrane</keyword>
<feature type="domain" description="EMC1 first beta-propeller" evidence="13">
    <location>
        <begin position="34"/>
        <end position="148"/>
    </location>
</feature>